<dbReference type="Pfam" id="PF01741">
    <property type="entry name" value="MscL"/>
    <property type="match status" value="1"/>
</dbReference>
<gene>
    <name evidence="10" type="ORF">UFOPK2334_01137</name>
    <name evidence="11" type="ORF">UFOPK2870_00910</name>
</gene>
<evidence type="ECO:0000256" key="2">
    <source>
        <dbReference type="ARBA" id="ARBA00022448"/>
    </source>
</evidence>
<dbReference type="InterPro" id="IPR001185">
    <property type="entry name" value="MS_channel"/>
</dbReference>
<evidence type="ECO:0000313" key="11">
    <source>
        <dbReference type="EMBL" id="CAB4764475.1"/>
    </source>
</evidence>
<dbReference type="GO" id="GO:0008381">
    <property type="term" value="F:mechanosensitive monoatomic ion channel activity"/>
    <property type="evidence" value="ECO:0007669"/>
    <property type="project" value="InterPro"/>
</dbReference>
<dbReference type="PRINTS" id="PR01264">
    <property type="entry name" value="MECHCHANNEL"/>
</dbReference>
<evidence type="ECO:0000256" key="8">
    <source>
        <dbReference type="ARBA" id="ARBA00023303"/>
    </source>
</evidence>
<dbReference type="InterPro" id="IPR036019">
    <property type="entry name" value="MscL_channel"/>
</dbReference>
<keyword evidence="2" id="KW-0813">Transport</keyword>
<reference evidence="11" key="1">
    <citation type="submission" date="2020-05" db="EMBL/GenBank/DDBJ databases">
        <authorList>
            <person name="Chiriac C."/>
            <person name="Salcher M."/>
            <person name="Ghai R."/>
            <person name="Kavagutti S V."/>
        </authorList>
    </citation>
    <scope>NUCLEOTIDE SEQUENCE</scope>
</reference>
<keyword evidence="3" id="KW-1003">Cell membrane</keyword>
<evidence type="ECO:0000256" key="7">
    <source>
        <dbReference type="ARBA" id="ARBA00023136"/>
    </source>
</evidence>
<keyword evidence="7 9" id="KW-0472">Membrane</keyword>
<organism evidence="11">
    <name type="scientific">freshwater metagenome</name>
    <dbReference type="NCBI Taxonomy" id="449393"/>
    <lineage>
        <taxon>unclassified sequences</taxon>
        <taxon>metagenomes</taxon>
        <taxon>ecological metagenomes</taxon>
    </lineage>
</organism>
<accession>A0A6J6UZK8</accession>
<comment type="subcellular location">
    <subcellularLocation>
        <location evidence="1">Membrane</location>
        <topology evidence="1">Multi-pass membrane protein</topology>
    </subcellularLocation>
</comment>
<keyword evidence="4 9" id="KW-0812">Transmembrane</keyword>
<name>A0A6J6UZK8_9ZZZZ</name>
<evidence type="ECO:0000256" key="3">
    <source>
        <dbReference type="ARBA" id="ARBA00022475"/>
    </source>
</evidence>
<keyword evidence="6" id="KW-0406">Ion transport</keyword>
<evidence type="ECO:0000256" key="9">
    <source>
        <dbReference type="SAM" id="Phobius"/>
    </source>
</evidence>
<dbReference type="AlphaFoldDB" id="A0A6J6UZK8"/>
<evidence type="ECO:0000256" key="6">
    <source>
        <dbReference type="ARBA" id="ARBA00023065"/>
    </source>
</evidence>
<dbReference type="GO" id="GO:0016020">
    <property type="term" value="C:membrane"/>
    <property type="evidence" value="ECO:0007669"/>
    <property type="project" value="UniProtKB-SubCell"/>
</dbReference>
<dbReference type="PANTHER" id="PTHR30266">
    <property type="entry name" value="MECHANOSENSITIVE CHANNEL MSCL"/>
    <property type="match status" value="1"/>
</dbReference>
<dbReference type="InterPro" id="IPR037673">
    <property type="entry name" value="MSC/AndL"/>
</dbReference>
<evidence type="ECO:0000256" key="5">
    <source>
        <dbReference type="ARBA" id="ARBA00022989"/>
    </source>
</evidence>
<dbReference type="EMBL" id="CAEZZL010000071">
    <property type="protein sequence ID" value="CAB4764475.1"/>
    <property type="molecule type" value="Genomic_DNA"/>
</dbReference>
<evidence type="ECO:0000313" key="10">
    <source>
        <dbReference type="EMBL" id="CAB4680498.1"/>
    </source>
</evidence>
<protein>
    <submittedName>
        <fullName evidence="11">Unannotated protein</fullName>
    </submittedName>
</protein>
<proteinExistence type="predicted"/>
<keyword evidence="8" id="KW-0407">Ion channel</keyword>
<dbReference type="SUPFAM" id="SSF81330">
    <property type="entry name" value="Gated mechanosensitive channel"/>
    <property type="match status" value="1"/>
</dbReference>
<feature type="transmembrane region" description="Helical" evidence="9">
    <location>
        <begin position="86"/>
        <end position="109"/>
    </location>
</feature>
<dbReference type="Gene3D" id="1.10.1200.120">
    <property type="entry name" value="Large-conductance mechanosensitive channel, MscL, domain 1"/>
    <property type="match status" value="1"/>
</dbReference>
<evidence type="ECO:0000256" key="1">
    <source>
        <dbReference type="ARBA" id="ARBA00004141"/>
    </source>
</evidence>
<evidence type="ECO:0000256" key="4">
    <source>
        <dbReference type="ARBA" id="ARBA00022692"/>
    </source>
</evidence>
<sequence>MSEIFTKVEKLARRGVIVEFKEFINRGNVIDLAVAFVMGAAFKTVVDSFAGSDKGPGILGGFIGAIFGGQQPDFSKKVLTINGSDIPFGAFATSAMNFFFVALALFMVVKLYNRFRSNDDKEKAALNTNDLLVEIRDELRATRNNGQQ</sequence>
<dbReference type="EMBL" id="CAEZXA010000108">
    <property type="protein sequence ID" value="CAB4680498.1"/>
    <property type="molecule type" value="Genomic_DNA"/>
</dbReference>
<keyword evidence="5 9" id="KW-1133">Transmembrane helix</keyword>
<dbReference type="PANTHER" id="PTHR30266:SF2">
    <property type="entry name" value="LARGE-CONDUCTANCE MECHANOSENSITIVE CHANNEL"/>
    <property type="match status" value="1"/>
</dbReference>